<comment type="caution">
    <text evidence="5">The sequence shown here is derived from an EMBL/GenBank/DDBJ whole genome shotgun (WGS) entry which is preliminary data.</text>
</comment>
<protein>
    <submittedName>
        <fullName evidence="5">Helix-turn-helix domain-containing protein</fullName>
    </submittedName>
</protein>
<evidence type="ECO:0000313" key="6">
    <source>
        <dbReference type="Proteomes" id="UP000321933"/>
    </source>
</evidence>
<feature type="domain" description="HTH araC/xylS-type" evidence="4">
    <location>
        <begin position="221"/>
        <end position="324"/>
    </location>
</feature>
<dbReference type="SMART" id="SM00342">
    <property type="entry name" value="HTH_ARAC"/>
    <property type="match status" value="1"/>
</dbReference>
<name>A0A5C8ZPF1_9GAMM</name>
<dbReference type="EMBL" id="VRYZ01000008">
    <property type="protein sequence ID" value="TXS89600.1"/>
    <property type="molecule type" value="Genomic_DNA"/>
</dbReference>
<dbReference type="PANTHER" id="PTHR46796:SF12">
    <property type="entry name" value="HTH-TYPE DNA-BINDING TRANSCRIPTIONAL ACTIVATOR EUTR"/>
    <property type="match status" value="1"/>
</dbReference>
<evidence type="ECO:0000256" key="2">
    <source>
        <dbReference type="ARBA" id="ARBA00023125"/>
    </source>
</evidence>
<dbReference type="InterPro" id="IPR050204">
    <property type="entry name" value="AraC_XylS_family_regulators"/>
</dbReference>
<keyword evidence="6" id="KW-1185">Reference proteome</keyword>
<dbReference type="PROSITE" id="PS01124">
    <property type="entry name" value="HTH_ARAC_FAMILY_2"/>
    <property type="match status" value="1"/>
</dbReference>
<keyword evidence="1" id="KW-0805">Transcription regulation</keyword>
<evidence type="ECO:0000313" key="5">
    <source>
        <dbReference type="EMBL" id="TXS89600.1"/>
    </source>
</evidence>
<proteinExistence type="predicted"/>
<dbReference type="PANTHER" id="PTHR46796">
    <property type="entry name" value="HTH-TYPE TRANSCRIPTIONAL ACTIVATOR RHAS-RELATED"/>
    <property type="match status" value="1"/>
</dbReference>
<gene>
    <name evidence="5" type="ORF">FVW59_16410</name>
</gene>
<evidence type="ECO:0000259" key="4">
    <source>
        <dbReference type="PROSITE" id="PS01124"/>
    </source>
</evidence>
<dbReference type="Gene3D" id="1.10.10.60">
    <property type="entry name" value="Homeodomain-like"/>
    <property type="match status" value="1"/>
</dbReference>
<dbReference type="Pfam" id="PF12833">
    <property type="entry name" value="HTH_18"/>
    <property type="match status" value="1"/>
</dbReference>
<accession>A0A5C8ZPF1</accession>
<dbReference type="GO" id="GO:0003700">
    <property type="term" value="F:DNA-binding transcription factor activity"/>
    <property type="evidence" value="ECO:0007669"/>
    <property type="project" value="InterPro"/>
</dbReference>
<dbReference type="RefSeq" id="WP_148065458.1">
    <property type="nucleotide sequence ID" value="NZ_VRYZ01000008.1"/>
</dbReference>
<evidence type="ECO:0000256" key="3">
    <source>
        <dbReference type="ARBA" id="ARBA00023163"/>
    </source>
</evidence>
<dbReference type="Proteomes" id="UP000321933">
    <property type="component" value="Unassembled WGS sequence"/>
</dbReference>
<dbReference type="GO" id="GO:0043565">
    <property type="term" value="F:sequence-specific DNA binding"/>
    <property type="evidence" value="ECO:0007669"/>
    <property type="project" value="InterPro"/>
</dbReference>
<keyword evidence="2" id="KW-0238">DNA-binding</keyword>
<evidence type="ECO:0000256" key="1">
    <source>
        <dbReference type="ARBA" id="ARBA00023015"/>
    </source>
</evidence>
<dbReference type="OrthoDB" id="6003540at2"/>
<dbReference type="AlphaFoldDB" id="A0A5C8ZPF1"/>
<keyword evidence="3" id="KW-0804">Transcription</keyword>
<sequence>MESLEKILFDANDQASAQNWLPLQIDQTSPGVYSGQYREINLPGIKVVTEAQSCLVHKRGFMEENYCTLSFGRKMRPATDPAGPGQSRLSEHLIHTDTLFLISAGTEFDVHVGGNTETTYFRLEQTDFLERIRLLDPQRWEGGTDGLLRFNTPDLQALADLPELLLRRISQEAPGNAQCTAAELSRRIGDQLALALDTALPGDLNGSPTLAARRRAVGQIRAIAESLEDVLDSQSCPTVVDLCRLTGVSQRTLQYSFKHLLGLSPNAYLRIYRLNRARSELLEPASSRVNVTQVATRWHFTHLGKFAGDYTALFSEAPSVTLRRSICQRFGHPVQ</sequence>
<organism evidence="5 6">
    <name type="scientific">Parahaliea aestuarii</name>
    <dbReference type="NCBI Taxonomy" id="1852021"/>
    <lineage>
        <taxon>Bacteria</taxon>
        <taxon>Pseudomonadati</taxon>
        <taxon>Pseudomonadota</taxon>
        <taxon>Gammaproteobacteria</taxon>
        <taxon>Cellvibrionales</taxon>
        <taxon>Halieaceae</taxon>
        <taxon>Parahaliea</taxon>
    </lineage>
</organism>
<reference evidence="5 6" key="1">
    <citation type="submission" date="2019-08" db="EMBL/GenBank/DDBJ databases">
        <title>Parahaliea maris sp. nov., isolated from the surface seawater.</title>
        <authorList>
            <person name="Liu Y."/>
        </authorList>
    </citation>
    <scope>NUCLEOTIDE SEQUENCE [LARGE SCALE GENOMIC DNA]</scope>
    <source>
        <strain evidence="5 6">S2-26</strain>
    </source>
</reference>
<dbReference type="InterPro" id="IPR018060">
    <property type="entry name" value="HTH_AraC"/>
</dbReference>